<accession>A0A2K9LWG0</accession>
<gene>
    <name evidence="1" type="primary">Cap</name>
</gene>
<evidence type="ECO:0000313" key="1">
    <source>
        <dbReference type="EMBL" id="AUM61804.1"/>
    </source>
</evidence>
<organism evidence="1">
    <name type="scientific">uncultured virus</name>
    <dbReference type="NCBI Taxonomy" id="340016"/>
    <lineage>
        <taxon>Viruses</taxon>
        <taxon>environmental samples</taxon>
    </lineage>
</organism>
<sequence>MPGERFFNSRALALPGTPISRFIQTAQRSGRVAGSYWSAERSGEMPMRLRSGKRLRIAAPYGRSTRRRLFAPRTALRGVQRQRRRIRSGQGVTDHYDRKTVYRRRPMPRFRRKRWVSFVKKVQAASEKTLGTKTVVLNNSATQEIDYLVSAGVNQNLQIVGYACLYGVDSASGSTGDGYLGSKDLQSIYNGASGQGPTVAMRFKSAVLDLTFVNRNYGTDGETAEPWEEALEVDLYEITVSKTSSYETNPLGLLGMFAQAATDTVQIASYTSIPGLTERGVTPWDLPQAMSQFGIKIWKKTKFRIDYNQSFTYQIRDPRNHTLNKARMDDILGVNWPGLTRYVLWVAKPLAGFTLAPQFNVAAWTNVFGRLTVGATRKYSYVYNDASQKQDGYVTL</sequence>
<reference evidence="1" key="1">
    <citation type="submission" date="2017-01" db="EMBL/GenBank/DDBJ databases">
        <title>High-throughput sequencing uncovers low homogeneity in the biogeography of single-stranded DNA viruses.</title>
        <authorList>
            <person name="Pearson V.M."/>
            <person name="Rokyta D.R."/>
        </authorList>
    </citation>
    <scope>NUCLEOTIDE SEQUENCE</scope>
</reference>
<proteinExistence type="predicted"/>
<dbReference type="EMBL" id="KY487868">
    <property type="protein sequence ID" value="AUM61804.1"/>
    <property type="molecule type" value="Genomic_DNA"/>
</dbReference>
<name>A0A2K9LWG0_9VIRU</name>
<protein>
    <submittedName>
        <fullName evidence="1">Capsid</fullName>
    </submittedName>
</protein>